<dbReference type="EMBL" id="KZ150062">
    <property type="protein sequence ID" value="PZC74211.1"/>
    <property type="molecule type" value="Genomic_DNA"/>
</dbReference>
<accession>A0A2W1BIU3</accession>
<protein>
    <submittedName>
        <fullName evidence="2">Uncharacterized protein</fullName>
    </submittedName>
</protein>
<keyword evidence="3" id="KW-1185">Reference proteome</keyword>
<feature type="compositionally biased region" description="Basic residues" evidence="1">
    <location>
        <begin position="1"/>
        <end position="11"/>
    </location>
</feature>
<organism evidence="2 3">
    <name type="scientific">Helicoverpa armigera</name>
    <name type="common">Cotton bollworm</name>
    <name type="synonym">Heliothis armigera</name>
    <dbReference type="NCBI Taxonomy" id="29058"/>
    <lineage>
        <taxon>Eukaryota</taxon>
        <taxon>Metazoa</taxon>
        <taxon>Ecdysozoa</taxon>
        <taxon>Arthropoda</taxon>
        <taxon>Hexapoda</taxon>
        <taxon>Insecta</taxon>
        <taxon>Pterygota</taxon>
        <taxon>Neoptera</taxon>
        <taxon>Endopterygota</taxon>
        <taxon>Lepidoptera</taxon>
        <taxon>Glossata</taxon>
        <taxon>Ditrysia</taxon>
        <taxon>Noctuoidea</taxon>
        <taxon>Noctuidae</taxon>
        <taxon>Heliothinae</taxon>
        <taxon>Helicoverpa</taxon>
    </lineage>
</organism>
<evidence type="ECO:0000313" key="2">
    <source>
        <dbReference type="EMBL" id="PZC74211.1"/>
    </source>
</evidence>
<name>A0A2W1BIU3_HELAM</name>
<evidence type="ECO:0000256" key="1">
    <source>
        <dbReference type="SAM" id="MobiDB-lite"/>
    </source>
</evidence>
<reference evidence="2 3" key="1">
    <citation type="journal article" date="2017" name="BMC Biol.">
        <title>Genomic innovations, transcriptional plasticity and gene loss underlying the evolution and divergence of two highly polyphagous and invasive Helicoverpa pest species.</title>
        <authorList>
            <person name="Pearce S.L."/>
            <person name="Clarke D.F."/>
            <person name="East P.D."/>
            <person name="Elfekih S."/>
            <person name="Gordon K.H."/>
            <person name="Jermiin L.S."/>
            <person name="McGaughran A."/>
            <person name="Oakeshott J.G."/>
            <person name="Papanikolaou A."/>
            <person name="Perera O.P."/>
            <person name="Rane R.V."/>
            <person name="Richards S."/>
            <person name="Tay W.T."/>
            <person name="Walsh T.K."/>
            <person name="Anderson A."/>
            <person name="Anderson C.J."/>
            <person name="Asgari S."/>
            <person name="Board P.G."/>
            <person name="Bretschneider A."/>
            <person name="Campbell P.M."/>
            <person name="Chertemps T."/>
            <person name="Christeller J.T."/>
            <person name="Coppin C.W."/>
            <person name="Downes S.J."/>
            <person name="Duan G."/>
            <person name="Farnsworth C.A."/>
            <person name="Good R.T."/>
            <person name="Han L.B."/>
            <person name="Han Y.C."/>
            <person name="Hatje K."/>
            <person name="Horne I."/>
            <person name="Huang Y.P."/>
            <person name="Hughes D.S."/>
            <person name="Jacquin-Joly E."/>
            <person name="James W."/>
            <person name="Jhangiani S."/>
            <person name="Kollmar M."/>
            <person name="Kuwar S.S."/>
            <person name="Li S."/>
            <person name="Liu N.Y."/>
            <person name="Maibeche M.T."/>
            <person name="Miller J.R."/>
            <person name="Montagne N."/>
            <person name="Perry T."/>
            <person name="Qu J."/>
            <person name="Song S.V."/>
            <person name="Sutton G.G."/>
            <person name="Vogel H."/>
            <person name="Walenz B.P."/>
            <person name="Xu W."/>
            <person name="Zhang H.J."/>
            <person name="Zou Z."/>
            <person name="Batterham P."/>
            <person name="Edwards O.R."/>
            <person name="Feyereisen R."/>
            <person name="Gibbs R.A."/>
            <person name="Heckel D.G."/>
            <person name="McGrath A."/>
            <person name="Robin C."/>
            <person name="Scherer S.E."/>
            <person name="Worley K.C."/>
            <person name="Wu Y.D."/>
        </authorList>
    </citation>
    <scope>NUCLEOTIDE SEQUENCE [LARGE SCALE GENOMIC DNA]</scope>
    <source>
        <strain evidence="2">Harm_GR_Male_#8</strain>
        <tissue evidence="2">Whole organism</tissue>
    </source>
</reference>
<gene>
    <name evidence="2" type="primary">HaOG208201</name>
    <name evidence="2" type="ORF">B5X24_HaOG208201</name>
</gene>
<feature type="region of interest" description="Disordered" evidence="1">
    <location>
        <begin position="41"/>
        <end position="65"/>
    </location>
</feature>
<dbReference type="AlphaFoldDB" id="A0A2W1BIU3"/>
<proteinExistence type="predicted"/>
<dbReference type="Proteomes" id="UP000249218">
    <property type="component" value="Unassembled WGS sequence"/>
</dbReference>
<evidence type="ECO:0000313" key="3">
    <source>
        <dbReference type="Proteomes" id="UP000249218"/>
    </source>
</evidence>
<sequence>MSQPGKGRKPGRLIYSEASERAPGRATAAVAAAGGVTSRAINGTDVEAPPAPPARAHPGSPAASLPACLGWNTTRIYCTVN</sequence>
<feature type="region of interest" description="Disordered" evidence="1">
    <location>
        <begin position="1"/>
        <end position="20"/>
    </location>
</feature>